<dbReference type="RefSeq" id="XP_040666508.1">
    <property type="nucleotide sequence ID" value="XM_040812116.1"/>
</dbReference>
<dbReference type="GeneID" id="63727627"/>
<dbReference type="VEuPathDB" id="FungiDB:ASPVEDRAFT_40282"/>
<keyword evidence="2" id="KW-1185">Reference proteome</keyword>
<sequence length="145" mass="15831">MIQPLLQSMLSFIFDLNKPSPRLLPGVPVIPYLAPNYLERVYSTVNDNGSIRLHLPLVVADDGVLGIFVPACALEEHGVCPNLAAQAVGKMWRNSVIASRTVFWWSGRSICLPASRVSPSIMPSRPTAQRSQSRSALKLLSTPGH</sequence>
<evidence type="ECO:0000313" key="2">
    <source>
        <dbReference type="Proteomes" id="UP000184073"/>
    </source>
</evidence>
<dbReference type="Proteomes" id="UP000184073">
    <property type="component" value="Unassembled WGS sequence"/>
</dbReference>
<gene>
    <name evidence="1" type="ORF">ASPVEDRAFT_40282</name>
</gene>
<proteinExistence type="predicted"/>
<dbReference type="OrthoDB" id="44736at2759"/>
<dbReference type="EMBL" id="KV878127">
    <property type="protein sequence ID" value="OJJ00746.1"/>
    <property type="molecule type" value="Genomic_DNA"/>
</dbReference>
<protein>
    <submittedName>
        <fullName evidence="1">Uncharacterized protein</fullName>
    </submittedName>
</protein>
<evidence type="ECO:0000313" key="1">
    <source>
        <dbReference type="EMBL" id="OJJ00746.1"/>
    </source>
</evidence>
<organism evidence="1 2">
    <name type="scientific">Aspergillus versicolor CBS 583.65</name>
    <dbReference type="NCBI Taxonomy" id="1036611"/>
    <lineage>
        <taxon>Eukaryota</taxon>
        <taxon>Fungi</taxon>
        <taxon>Dikarya</taxon>
        <taxon>Ascomycota</taxon>
        <taxon>Pezizomycotina</taxon>
        <taxon>Eurotiomycetes</taxon>
        <taxon>Eurotiomycetidae</taxon>
        <taxon>Eurotiales</taxon>
        <taxon>Aspergillaceae</taxon>
        <taxon>Aspergillus</taxon>
        <taxon>Aspergillus subgen. Nidulantes</taxon>
    </lineage>
</organism>
<name>A0A1L9PH11_ASPVE</name>
<reference evidence="2" key="1">
    <citation type="journal article" date="2017" name="Genome Biol.">
        <title>Comparative genomics reveals high biological diversity and specific adaptations in the industrially and medically important fungal genus Aspergillus.</title>
        <authorList>
            <person name="de Vries R.P."/>
            <person name="Riley R."/>
            <person name="Wiebenga A."/>
            <person name="Aguilar-Osorio G."/>
            <person name="Amillis S."/>
            <person name="Uchima C.A."/>
            <person name="Anderluh G."/>
            <person name="Asadollahi M."/>
            <person name="Askin M."/>
            <person name="Barry K."/>
            <person name="Battaglia E."/>
            <person name="Bayram O."/>
            <person name="Benocci T."/>
            <person name="Braus-Stromeyer S.A."/>
            <person name="Caldana C."/>
            <person name="Canovas D."/>
            <person name="Cerqueira G.C."/>
            <person name="Chen F."/>
            <person name="Chen W."/>
            <person name="Choi C."/>
            <person name="Clum A."/>
            <person name="Dos Santos R.A."/>
            <person name="Damasio A.R."/>
            <person name="Diallinas G."/>
            <person name="Emri T."/>
            <person name="Fekete E."/>
            <person name="Flipphi M."/>
            <person name="Freyberg S."/>
            <person name="Gallo A."/>
            <person name="Gournas C."/>
            <person name="Habgood R."/>
            <person name="Hainaut M."/>
            <person name="Harispe M.L."/>
            <person name="Henrissat B."/>
            <person name="Hilden K.S."/>
            <person name="Hope R."/>
            <person name="Hossain A."/>
            <person name="Karabika E."/>
            <person name="Karaffa L."/>
            <person name="Karanyi Z."/>
            <person name="Krasevec N."/>
            <person name="Kuo A."/>
            <person name="Kusch H."/>
            <person name="LaButti K."/>
            <person name="Lagendijk E.L."/>
            <person name="Lapidus A."/>
            <person name="Levasseur A."/>
            <person name="Lindquist E."/>
            <person name="Lipzen A."/>
            <person name="Logrieco A.F."/>
            <person name="MacCabe A."/>
            <person name="Maekelae M.R."/>
            <person name="Malavazi I."/>
            <person name="Melin P."/>
            <person name="Meyer V."/>
            <person name="Mielnichuk N."/>
            <person name="Miskei M."/>
            <person name="Molnar A.P."/>
            <person name="Mule G."/>
            <person name="Ngan C.Y."/>
            <person name="Orejas M."/>
            <person name="Orosz E."/>
            <person name="Ouedraogo J.P."/>
            <person name="Overkamp K.M."/>
            <person name="Park H.-S."/>
            <person name="Perrone G."/>
            <person name="Piumi F."/>
            <person name="Punt P.J."/>
            <person name="Ram A.F."/>
            <person name="Ramon A."/>
            <person name="Rauscher S."/>
            <person name="Record E."/>
            <person name="Riano-Pachon D.M."/>
            <person name="Robert V."/>
            <person name="Roehrig J."/>
            <person name="Ruller R."/>
            <person name="Salamov A."/>
            <person name="Salih N.S."/>
            <person name="Samson R.A."/>
            <person name="Sandor E."/>
            <person name="Sanguinetti M."/>
            <person name="Schuetze T."/>
            <person name="Sepcic K."/>
            <person name="Shelest E."/>
            <person name="Sherlock G."/>
            <person name="Sophianopoulou V."/>
            <person name="Squina F.M."/>
            <person name="Sun H."/>
            <person name="Susca A."/>
            <person name="Todd R.B."/>
            <person name="Tsang A."/>
            <person name="Unkles S.E."/>
            <person name="van de Wiele N."/>
            <person name="van Rossen-Uffink D."/>
            <person name="Oliveira J.V."/>
            <person name="Vesth T.C."/>
            <person name="Visser J."/>
            <person name="Yu J.-H."/>
            <person name="Zhou M."/>
            <person name="Andersen M.R."/>
            <person name="Archer D.B."/>
            <person name="Baker S.E."/>
            <person name="Benoit I."/>
            <person name="Brakhage A.A."/>
            <person name="Braus G.H."/>
            <person name="Fischer R."/>
            <person name="Frisvad J.C."/>
            <person name="Goldman G.H."/>
            <person name="Houbraken J."/>
            <person name="Oakley B."/>
            <person name="Pocsi I."/>
            <person name="Scazzocchio C."/>
            <person name="Seiboth B."/>
            <person name="vanKuyk P.A."/>
            <person name="Wortman J."/>
            <person name="Dyer P.S."/>
            <person name="Grigoriev I.V."/>
        </authorList>
    </citation>
    <scope>NUCLEOTIDE SEQUENCE [LARGE SCALE GENOMIC DNA]</scope>
    <source>
        <strain evidence="2">CBS 583.65</strain>
    </source>
</reference>
<dbReference type="STRING" id="1036611.A0A1L9PH11"/>
<accession>A0A1L9PH11</accession>
<dbReference type="AlphaFoldDB" id="A0A1L9PH11"/>